<organism evidence="3 4">
    <name type="scientific">Actinocorallia longicatena</name>
    <dbReference type="NCBI Taxonomy" id="111803"/>
    <lineage>
        <taxon>Bacteria</taxon>
        <taxon>Bacillati</taxon>
        <taxon>Actinomycetota</taxon>
        <taxon>Actinomycetes</taxon>
        <taxon>Streptosporangiales</taxon>
        <taxon>Thermomonosporaceae</taxon>
        <taxon>Actinocorallia</taxon>
    </lineage>
</organism>
<evidence type="ECO:0000256" key="1">
    <source>
        <dbReference type="SAM" id="Phobius"/>
    </source>
</evidence>
<name>A0ABP6QBX0_9ACTN</name>
<dbReference type="EMBL" id="BAAAUV010000009">
    <property type="protein sequence ID" value="GAA3218272.1"/>
    <property type="molecule type" value="Genomic_DNA"/>
</dbReference>
<feature type="transmembrane region" description="Helical" evidence="1">
    <location>
        <begin position="90"/>
        <end position="109"/>
    </location>
</feature>
<gene>
    <name evidence="3" type="ORF">GCM10010468_41680</name>
</gene>
<accession>A0ABP6QBX0</accession>
<feature type="transmembrane region" description="Helical" evidence="1">
    <location>
        <begin position="44"/>
        <end position="61"/>
    </location>
</feature>
<keyword evidence="1" id="KW-1133">Transmembrane helix</keyword>
<keyword evidence="1" id="KW-0472">Membrane</keyword>
<dbReference type="RefSeq" id="WP_344830796.1">
    <property type="nucleotide sequence ID" value="NZ_BAAAUV010000009.1"/>
</dbReference>
<dbReference type="Proteomes" id="UP001501237">
    <property type="component" value="Unassembled WGS sequence"/>
</dbReference>
<feature type="chain" id="PRO_5045235012" description="SHOCT domain-containing protein" evidence="2">
    <location>
        <begin position="23"/>
        <end position="267"/>
    </location>
</feature>
<keyword evidence="4" id="KW-1185">Reference proteome</keyword>
<reference evidence="4" key="1">
    <citation type="journal article" date="2019" name="Int. J. Syst. Evol. Microbiol.">
        <title>The Global Catalogue of Microorganisms (GCM) 10K type strain sequencing project: providing services to taxonomists for standard genome sequencing and annotation.</title>
        <authorList>
            <consortium name="The Broad Institute Genomics Platform"/>
            <consortium name="The Broad Institute Genome Sequencing Center for Infectious Disease"/>
            <person name="Wu L."/>
            <person name="Ma J."/>
        </authorList>
    </citation>
    <scope>NUCLEOTIDE SEQUENCE [LARGE SCALE GENOMIC DNA]</scope>
    <source>
        <strain evidence="4">JCM 9377</strain>
    </source>
</reference>
<feature type="transmembrane region" description="Helical" evidence="1">
    <location>
        <begin position="66"/>
        <end position="84"/>
    </location>
</feature>
<feature type="signal peptide" evidence="2">
    <location>
        <begin position="1"/>
        <end position="22"/>
    </location>
</feature>
<sequence>MSLRVPAAYAAGLLGCASIAYALHGLLSSAACTGLSCAEDTASYVPFLPVGIIVSVISIFFGARLVFAGVFLAIGAGAVTVTGAGSFPTLFGGGFLLFGVLALVGAAAMKGASAQAVARTNNLVAEGSPAVGTVLSVRDTGVRINDNPRVHLRVLIEPEGNGYPSFEAEKTVTMPLVQPILVGSRYPVLFLPKQQGEFGLITDITDISAVPAGLRPVVQRLRAEASGPPAPRQSLSDEIAKLDALHREGALTVQEFHDAKARLLGNA</sequence>
<dbReference type="PROSITE" id="PS51257">
    <property type="entry name" value="PROKAR_LIPOPROTEIN"/>
    <property type="match status" value="1"/>
</dbReference>
<protein>
    <recommendedName>
        <fullName evidence="5">SHOCT domain-containing protein</fullName>
    </recommendedName>
</protein>
<evidence type="ECO:0000256" key="2">
    <source>
        <dbReference type="SAM" id="SignalP"/>
    </source>
</evidence>
<comment type="caution">
    <text evidence="3">The sequence shown here is derived from an EMBL/GenBank/DDBJ whole genome shotgun (WGS) entry which is preliminary data.</text>
</comment>
<proteinExistence type="predicted"/>
<evidence type="ECO:0008006" key="5">
    <source>
        <dbReference type="Google" id="ProtNLM"/>
    </source>
</evidence>
<keyword evidence="2" id="KW-0732">Signal</keyword>
<evidence type="ECO:0000313" key="3">
    <source>
        <dbReference type="EMBL" id="GAA3218272.1"/>
    </source>
</evidence>
<keyword evidence="1" id="KW-0812">Transmembrane</keyword>
<evidence type="ECO:0000313" key="4">
    <source>
        <dbReference type="Proteomes" id="UP001501237"/>
    </source>
</evidence>